<protein>
    <submittedName>
        <fullName evidence="1">Uncharacterized protein</fullName>
    </submittedName>
</protein>
<name>A0A0E9TF68_ANGAN</name>
<organism evidence="1">
    <name type="scientific">Anguilla anguilla</name>
    <name type="common">European freshwater eel</name>
    <name type="synonym">Muraena anguilla</name>
    <dbReference type="NCBI Taxonomy" id="7936"/>
    <lineage>
        <taxon>Eukaryota</taxon>
        <taxon>Metazoa</taxon>
        <taxon>Chordata</taxon>
        <taxon>Craniata</taxon>
        <taxon>Vertebrata</taxon>
        <taxon>Euteleostomi</taxon>
        <taxon>Actinopterygii</taxon>
        <taxon>Neopterygii</taxon>
        <taxon>Teleostei</taxon>
        <taxon>Anguilliformes</taxon>
        <taxon>Anguillidae</taxon>
        <taxon>Anguilla</taxon>
    </lineage>
</organism>
<proteinExistence type="predicted"/>
<dbReference type="AlphaFoldDB" id="A0A0E9TF68"/>
<evidence type="ECO:0000313" key="1">
    <source>
        <dbReference type="EMBL" id="JAH51560.1"/>
    </source>
</evidence>
<dbReference type="EMBL" id="GBXM01057017">
    <property type="protein sequence ID" value="JAH51560.1"/>
    <property type="molecule type" value="Transcribed_RNA"/>
</dbReference>
<reference evidence="1" key="2">
    <citation type="journal article" date="2015" name="Fish Shellfish Immunol.">
        <title>Early steps in the European eel (Anguilla anguilla)-Vibrio vulnificus interaction in the gills: Role of the RtxA13 toxin.</title>
        <authorList>
            <person name="Callol A."/>
            <person name="Pajuelo D."/>
            <person name="Ebbesson L."/>
            <person name="Teles M."/>
            <person name="MacKenzie S."/>
            <person name="Amaro C."/>
        </authorList>
    </citation>
    <scope>NUCLEOTIDE SEQUENCE</scope>
</reference>
<sequence length="19" mass="2104">MPILLEIQAKGIRLPGIKI</sequence>
<reference evidence="1" key="1">
    <citation type="submission" date="2014-11" db="EMBL/GenBank/DDBJ databases">
        <authorList>
            <person name="Amaro Gonzalez C."/>
        </authorList>
    </citation>
    <scope>NUCLEOTIDE SEQUENCE</scope>
</reference>
<accession>A0A0E9TF68</accession>